<dbReference type="EMBL" id="CACVAP010000053">
    <property type="protein sequence ID" value="CAA6808275.1"/>
    <property type="molecule type" value="Genomic_DNA"/>
</dbReference>
<protein>
    <submittedName>
        <fullName evidence="1">Uncharacterized protein</fullName>
    </submittedName>
</protein>
<evidence type="ECO:0000313" key="1">
    <source>
        <dbReference type="EMBL" id="CAA6808275.1"/>
    </source>
</evidence>
<organism evidence="1">
    <name type="scientific">uncultured Sulfurovum sp</name>
    <dbReference type="NCBI Taxonomy" id="269237"/>
    <lineage>
        <taxon>Bacteria</taxon>
        <taxon>Pseudomonadati</taxon>
        <taxon>Campylobacterota</taxon>
        <taxon>Epsilonproteobacteria</taxon>
        <taxon>Campylobacterales</taxon>
        <taxon>Sulfurovaceae</taxon>
        <taxon>Sulfurovum</taxon>
        <taxon>environmental samples</taxon>
    </lineage>
</organism>
<proteinExistence type="predicted"/>
<reference evidence="1" key="1">
    <citation type="submission" date="2020-01" db="EMBL/GenBank/DDBJ databases">
        <authorList>
            <person name="Meier V. D."/>
            <person name="Meier V D."/>
        </authorList>
    </citation>
    <scope>NUCLEOTIDE SEQUENCE</scope>
    <source>
        <strain evidence="1">HLG_WM_MAG_06</strain>
    </source>
</reference>
<dbReference type="AlphaFoldDB" id="A0A6S6SUK3"/>
<name>A0A6S6SUK3_9BACT</name>
<sequence>MSYSKKMYEIFINNSSSTLIKKLNTNFTYYQINNEFIITTITNKVKPNSYVASPYALLIDYSEDELVKIESKFQRGFLHLFIKTFASFLRYTQIDKAQTLNNYMLSTNFFSQKWESLDIQVLEEKAIEHYAEHALMIRSVNKIQNPKLFENLHQNGWIAIVSRQVYLFDDKEKWARSRNTINDKKLLNASRFEFCKMDADSSEFVRAEELYNLLYLEKYSQHNIQFTAKYLQLLVEGGLLDLYLLRDKEKMNYVDSVLK</sequence>
<accession>A0A6S6SUK3</accession>
<gene>
    <name evidence="1" type="ORF">HELGO_WM4529</name>
</gene>